<protein>
    <submittedName>
        <fullName evidence="1">DUF3179 domain-containing protein</fullName>
    </submittedName>
</protein>
<evidence type="ECO:0000313" key="1">
    <source>
        <dbReference type="EMBL" id="WYK17615.1"/>
    </source>
</evidence>
<gene>
    <name evidence="1" type="ORF">RZS32_014555</name>
</gene>
<evidence type="ECO:0000313" key="2">
    <source>
        <dbReference type="Proteomes" id="UP001281305"/>
    </source>
</evidence>
<dbReference type="EMBL" id="CP146606">
    <property type="protein sequence ID" value="WYK17615.1"/>
    <property type="molecule type" value="Genomic_DNA"/>
</dbReference>
<organism evidence="1 2">
    <name type="scientific">Roseovarius rhodophyticola</name>
    <dbReference type="NCBI Taxonomy" id="3080827"/>
    <lineage>
        <taxon>Bacteria</taxon>
        <taxon>Pseudomonadati</taxon>
        <taxon>Pseudomonadota</taxon>
        <taxon>Alphaproteobacteria</taxon>
        <taxon>Rhodobacterales</taxon>
        <taxon>Roseobacteraceae</taxon>
        <taxon>Roseovarius</taxon>
    </lineage>
</organism>
<accession>A0ABZ2TD13</accession>
<dbReference type="InterPro" id="IPR021516">
    <property type="entry name" value="DUF3179"/>
</dbReference>
<name>A0ABZ2TD13_9RHOB</name>
<dbReference type="RefSeq" id="WP_339106689.1">
    <property type="nucleotide sequence ID" value="NZ_CP146606.1"/>
</dbReference>
<dbReference type="Pfam" id="PF11376">
    <property type="entry name" value="DUF3179"/>
    <property type="match status" value="1"/>
</dbReference>
<proteinExistence type="predicted"/>
<dbReference type="Proteomes" id="UP001281305">
    <property type="component" value="Chromosome"/>
</dbReference>
<sequence length="452" mass="50037">MPRFLTHLLGAALAVGLFLRPAFAETDFLALSKDMLIGTDAVRSAAAEVIVARDNPDMIPSLVLLMRIGGSHVVTQRALKALTGQDLPDWRAAMRYQEANPQIEPHPSYYDLKLWYWGGIDRDFHALFETPIDRASMRIRFEEITWGGALFDDIPPLDTPKMIPADVADYMLDSDLVFGVEINGDVRAYPLRIMGWHEMFNEVIGGVPVALAYCTLCGAGILFETDVEGYEAPFVFGSSGLLYRSNKLMFDRQTKSLWNQFTGEPVSGPLAQSGIRLKIRPTTITTWADWRAAHPHTKVLSLDTGHIRNYDSGVVYAEYFASPDLMFPALTDETRLRQKDYVYGIRVAGGAKAWPLTAFEAEPVINDHVGLSEVVLIGDAQTRTVRAYARDGQVFSGDAINLVGPGGAWSLTEEAILGPKGERLPRMPGHVSYWFAWDGYLGAESALYGVVE</sequence>
<reference evidence="1 2" key="1">
    <citation type="submission" date="2024-02" db="EMBL/GenBank/DDBJ databases">
        <title>Roseovarius strain W115 nov., isolated from a marine algae.</title>
        <authorList>
            <person name="Lee M.W."/>
            <person name="Lee J.K."/>
            <person name="Kim J.M."/>
            <person name="Choi D.G."/>
            <person name="Baek J.H."/>
            <person name="Bayburt H."/>
            <person name="Jung J.J."/>
            <person name="Han D.M."/>
            <person name="Jeon C.O."/>
        </authorList>
    </citation>
    <scope>NUCLEOTIDE SEQUENCE [LARGE SCALE GENOMIC DNA]</scope>
    <source>
        <strain evidence="1 2">W115</strain>
    </source>
</reference>
<keyword evidence="2" id="KW-1185">Reference proteome</keyword>